<keyword evidence="4" id="KW-0547">Nucleotide-binding</keyword>
<keyword evidence="4" id="KW-0067">ATP-binding</keyword>
<evidence type="ECO:0000256" key="1">
    <source>
        <dbReference type="ARBA" id="ARBA00022801"/>
    </source>
</evidence>
<sequence>MQYMLLDGDARLVTDILSLYLYPLEKYRVTDAVNRFKKMEPTKVAGILEQLQRAQLAAPNTAGNFALVPELAFLLFPQNIQREEYQRLLHDDRGKRPSFYNTSFKLAELQETLMAYCLGDLSLMSLPVRKIELDLEDFLPWLPYLLYYPAYKQLLQLFSEDSFRRIQSRAIWTNLLEMAPLADLEVFDRDTNGTSCEPALLQGRFPETGSDFEMAVTHLYRKQPEQAFAAFERGIKLQRKTDKKNMLPASPAMAFYYAYTISLLPLAQTNMLVAKLIAFYEKKLAPANIPAICLLHYHSGKRERAEDLLRILIEAHALPGGKDLPTLLALLCLRGFHANSKLLVHHAHLSEKLLTKALENGYLLPAYEYQFLLEDDRSQDIYEVLKSRISEPPAFAQMQKIPEWERLLDLLLAPERPNAKKDKATGTNRLVYLVDFDRLKVQPMLQTMQASGWSAGRMVALKKLKEGAVPAMLPHDQRIAQTILKETHFNYYGGEQYVFDDNIWTELAGHPYLFLMHEPTMPAEIEKGEVELAISTTNRGYIFSANITEANGDFVVLKESETKMKIIRLNQQQRFVLNTLKQLGTVPAEGKEKLLEAIKKMGSHITIHSDLDESAISIRRLNSDSRIRIQLQPVGDALKASFFVKPLGDSPPYCRPGTGARNIIGIVNGERCQASRDVEQEKANMQLLMQQIQQHLVQEVQEDDVIVFEDPADCLQLLEIIQSLPDITVVEWPEGTRFQLRGKAGLSDLRLMVKEKGHWFAMQGELQIDERTVINLKQVLDILPKRSSRFIELDNGHFLALSADLRARLNEVLNIGVAEAQEIKIPYFAAHLLDELLSQAGSVRTDTPWKQFKKKKSDAALVKPAVPAGLRQVLRPYQEDGFHWMAQLAAWGAGACLADDMGLGKTIQAISILLHRAADGAALVISPASVLPNWANELARFAPELNVIQLQPGSREKQLQQAAAFDIVITTYGILQSEAEAFENITWNTIVLDEAHTIKNYQTRTSRAAMKLTGNFRLALTGTPIQNHLGEIWNLFTFLNPGLLGDLPSFRKQFVTPSANNPESMAKKHLKKLIAPFMLRRLKSDVLEELPPKTEIVKLVTLSVAEAAFYEAIRRQALQHMQERDLLSAGQQHIKALQEITRLRMAACNPQLIEAETDIESSKMAALKEIVEELTANNHRALVFSQFVKHLSLVAKALHSWGIPFLYLDGSTPIPAREKLVKSFQAGEAPLFLISLKAGGLGLNLTAADYVIHLDPWWNPAVEEQASDRAHRMGQTRPVTIYRLVAQHTIEEKIIELHHNKRDLADQLLEGTDQSVHLSVQDLVALISTS</sequence>
<keyword evidence="4" id="KW-0347">Helicase</keyword>
<dbReference type="GO" id="GO:0004386">
    <property type="term" value="F:helicase activity"/>
    <property type="evidence" value="ECO:0007669"/>
    <property type="project" value="UniProtKB-KW"/>
</dbReference>
<dbReference type="Gene3D" id="3.40.50.300">
    <property type="entry name" value="P-loop containing nucleotide triphosphate hydrolases"/>
    <property type="match status" value="1"/>
</dbReference>
<dbReference type="Gene3D" id="3.40.50.10810">
    <property type="entry name" value="Tandem AAA-ATPase domain"/>
    <property type="match status" value="1"/>
</dbReference>
<dbReference type="CDD" id="cd18793">
    <property type="entry name" value="SF2_C_SNF"/>
    <property type="match status" value="1"/>
</dbReference>
<proteinExistence type="predicted"/>
<dbReference type="EMBL" id="CP107006">
    <property type="protein sequence ID" value="UYQ91751.1"/>
    <property type="molecule type" value="Genomic_DNA"/>
</dbReference>
<feature type="domain" description="Helicase C-terminal" evidence="3">
    <location>
        <begin position="1166"/>
        <end position="1324"/>
    </location>
</feature>
<dbReference type="RefSeq" id="WP_264280127.1">
    <property type="nucleotide sequence ID" value="NZ_CP107006.1"/>
</dbReference>
<evidence type="ECO:0000313" key="4">
    <source>
        <dbReference type="EMBL" id="UYQ91751.1"/>
    </source>
</evidence>
<dbReference type="Pfam" id="PF00271">
    <property type="entry name" value="Helicase_C"/>
    <property type="match status" value="1"/>
</dbReference>
<dbReference type="InterPro" id="IPR000330">
    <property type="entry name" value="SNF2_N"/>
</dbReference>
<dbReference type="SMART" id="SM00490">
    <property type="entry name" value="HELICc"/>
    <property type="match status" value="1"/>
</dbReference>
<dbReference type="InterPro" id="IPR027417">
    <property type="entry name" value="P-loop_NTPase"/>
</dbReference>
<feature type="domain" description="Helicase ATP-binding" evidence="2">
    <location>
        <begin position="886"/>
        <end position="1042"/>
    </location>
</feature>
<dbReference type="PROSITE" id="PS51192">
    <property type="entry name" value="HELICASE_ATP_BIND_1"/>
    <property type="match status" value="1"/>
</dbReference>
<dbReference type="CDD" id="cd18012">
    <property type="entry name" value="DEXQc_arch_SWI2_SNF2"/>
    <property type="match status" value="1"/>
</dbReference>
<evidence type="ECO:0000313" key="5">
    <source>
        <dbReference type="Proteomes" id="UP001162741"/>
    </source>
</evidence>
<dbReference type="Proteomes" id="UP001162741">
    <property type="component" value="Chromosome"/>
</dbReference>
<dbReference type="InterPro" id="IPR014001">
    <property type="entry name" value="Helicase_ATP-bd"/>
</dbReference>
<dbReference type="Pfam" id="PF00176">
    <property type="entry name" value="SNF2-rel_dom"/>
    <property type="match status" value="1"/>
</dbReference>
<evidence type="ECO:0000259" key="3">
    <source>
        <dbReference type="PROSITE" id="PS51194"/>
    </source>
</evidence>
<gene>
    <name evidence="4" type="ORF">MKQ68_16815</name>
</gene>
<protein>
    <submittedName>
        <fullName evidence="4">DEAD/DEAH box helicase</fullName>
    </submittedName>
</protein>
<accession>A0ABY6J050</accession>
<name>A0ABY6J050_9BACT</name>
<dbReference type="PANTHER" id="PTHR10799">
    <property type="entry name" value="SNF2/RAD54 HELICASE FAMILY"/>
    <property type="match status" value="1"/>
</dbReference>
<dbReference type="InterPro" id="IPR001650">
    <property type="entry name" value="Helicase_C-like"/>
</dbReference>
<evidence type="ECO:0000259" key="2">
    <source>
        <dbReference type="PROSITE" id="PS51192"/>
    </source>
</evidence>
<keyword evidence="1" id="KW-0378">Hydrolase</keyword>
<organism evidence="4 5">
    <name type="scientific">Chitinophaga horti</name>
    <dbReference type="NCBI Taxonomy" id="2920382"/>
    <lineage>
        <taxon>Bacteria</taxon>
        <taxon>Pseudomonadati</taxon>
        <taxon>Bacteroidota</taxon>
        <taxon>Chitinophagia</taxon>
        <taxon>Chitinophagales</taxon>
        <taxon>Chitinophagaceae</taxon>
        <taxon>Chitinophaga</taxon>
    </lineage>
</organism>
<dbReference type="PROSITE" id="PS51194">
    <property type="entry name" value="HELICASE_CTER"/>
    <property type="match status" value="1"/>
</dbReference>
<dbReference type="SUPFAM" id="SSF52540">
    <property type="entry name" value="P-loop containing nucleoside triphosphate hydrolases"/>
    <property type="match status" value="2"/>
</dbReference>
<dbReference type="InterPro" id="IPR049730">
    <property type="entry name" value="SNF2/RAD54-like_C"/>
</dbReference>
<reference evidence="4" key="1">
    <citation type="submission" date="2022-10" db="EMBL/GenBank/DDBJ databases">
        <title>Chitinophaga sp. nov., isolated from soil.</title>
        <authorList>
            <person name="Jeon C.O."/>
        </authorList>
    </citation>
    <scope>NUCLEOTIDE SEQUENCE</scope>
    <source>
        <strain evidence="4">R8</strain>
    </source>
</reference>
<dbReference type="InterPro" id="IPR038718">
    <property type="entry name" value="SNF2-like_sf"/>
</dbReference>
<dbReference type="SMART" id="SM00487">
    <property type="entry name" value="DEXDc"/>
    <property type="match status" value="1"/>
</dbReference>
<keyword evidence="5" id="KW-1185">Reference proteome</keyword>